<feature type="transmembrane region" description="Helical" evidence="8">
    <location>
        <begin position="351"/>
        <end position="373"/>
    </location>
</feature>
<sequence length="448" mass="47137">MTDTAPARHPRGLPILSLTEAWERFSFYGMQALLVLYMATTLLPSAPERKVWGFAGFRDAVEAVTGPLSDQALASQIFGLYAGLVYLTPLLGGLVGDRLLGGRRTVLLGAALMAAGHFLLAFDASFLIALAALILGSGCLKGNIATQVGRLYDAGDARRDRAFLLFNFGINIGAFAGPLICGTIGESHGWHLGFASAGFGMLIGIVIYASGWRYLPADRPRGRSVVREQGAVGDGKRIAALLGLVALSACYNVPFSQGYNVFPLWIDAAANRHIGGFEMPIAWYLASDGLITVLSTPIIILLWKRQAAAGREPRVPVKFAIGCAMMAAADALLAIFAQISPGAHSLGVLWGFGYFLLSSSAYLFVMPVLLAAVSRAAPVRLTATLMGVAYAGLFVANLTGGWLARFYGPLGPVRFWALHGAIAAAGVLIAMALRGVLSAPLNPAGEAA</sequence>
<proteinExistence type="predicted"/>
<dbReference type="InterPro" id="IPR005279">
    <property type="entry name" value="Dipep/tripep_permease"/>
</dbReference>
<feature type="transmembrane region" description="Helical" evidence="8">
    <location>
        <begin position="192"/>
        <end position="215"/>
    </location>
</feature>
<comment type="subcellular location">
    <subcellularLocation>
        <location evidence="1">Cell membrane</location>
        <topology evidence="1">Multi-pass membrane protein</topology>
    </subcellularLocation>
</comment>
<keyword evidence="5" id="KW-0653">Protein transport</keyword>
<dbReference type="CDD" id="cd17346">
    <property type="entry name" value="MFS_DtpA_like"/>
    <property type="match status" value="1"/>
</dbReference>
<feature type="transmembrane region" description="Helical" evidence="8">
    <location>
        <begin position="281"/>
        <end position="303"/>
    </location>
</feature>
<evidence type="ECO:0000256" key="5">
    <source>
        <dbReference type="ARBA" id="ARBA00022856"/>
    </source>
</evidence>
<organism evidence="9 10">
    <name type="scientific">Sphingomonas abietis</name>
    <dbReference type="NCBI Taxonomy" id="3012344"/>
    <lineage>
        <taxon>Bacteria</taxon>
        <taxon>Pseudomonadati</taxon>
        <taxon>Pseudomonadota</taxon>
        <taxon>Alphaproteobacteria</taxon>
        <taxon>Sphingomonadales</taxon>
        <taxon>Sphingomonadaceae</taxon>
        <taxon>Sphingomonas</taxon>
    </lineage>
</organism>
<dbReference type="Pfam" id="PF00854">
    <property type="entry name" value="PTR2"/>
    <property type="match status" value="2"/>
</dbReference>
<feature type="transmembrane region" description="Helical" evidence="8">
    <location>
        <begin position="25"/>
        <end position="43"/>
    </location>
</feature>
<keyword evidence="2" id="KW-0813">Transport</keyword>
<evidence type="ECO:0000313" key="9">
    <source>
        <dbReference type="EMBL" id="WBO23256.1"/>
    </source>
</evidence>
<dbReference type="InterPro" id="IPR036259">
    <property type="entry name" value="MFS_trans_sf"/>
</dbReference>
<dbReference type="PANTHER" id="PTHR23517">
    <property type="entry name" value="RESISTANCE PROTEIN MDTM, PUTATIVE-RELATED-RELATED"/>
    <property type="match status" value="1"/>
</dbReference>
<evidence type="ECO:0000256" key="2">
    <source>
        <dbReference type="ARBA" id="ARBA00022448"/>
    </source>
</evidence>
<keyword evidence="4 8" id="KW-0812">Transmembrane</keyword>
<feature type="transmembrane region" description="Helical" evidence="8">
    <location>
        <begin position="161"/>
        <end position="180"/>
    </location>
</feature>
<dbReference type="RefSeq" id="WP_270077891.1">
    <property type="nucleotide sequence ID" value="NZ_CP115174.1"/>
</dbReference>
<dbReference type="SUPFAM" id="SSF103473">
    <property type="entry name" value="MFS general substrate transporter"/>
    <property type="match status" value="1"/>
</dbReference>
<evidence type="ECO:0000256" key="8">
    <source>
        <dbReference type="SAM" id="Phobius"/>
    </source>
</evidence>
<feature type="transmembrane region" description="Helical" evidence="8">
    <location>
        <begin position="77"/>
        <end position="95"/>
    </location>
</feature>
<evidence type="ECO:0000256" key="3">
    <source>
        <dbReference type="ARBA" id="ARBA00022475"/>
    </source>
</evidence>
<dbReference type="NCBIfam" id="TIGR00924">
    <property type="entry name" value="yjdL_sub1_fam"/>
    <property type="match status" value="1"/>
</dbReference>
<feature type="transmembrane region" description="Helical" evidence="8">
    <location>
        <begin position="385"/>
        <end position="404"/>
    </location>
</feature>
<keyword evidence="7 8" id="KW-0472">Membrane</keyword>
<dbReference type="InterPro" id="IPR018456">
    <property type="entry name" value="PTR2_symporter_CS"/>
</dbReference>
<dbReference type="Proteomes" id="UP001210865">
    <property type="component" value="Chromosome"/>
</dbReference>
<dbReference type="InterPro" id="IPR050171">
    <property type="entry name" value="MFS_Transporters"/>
</dbReference>
<dbReference type="PROSITE" id="PS01022">
    <property type="entry name" value="PTR2_1"/>
    <property type="match status" value="1"/>
</dbReference>
<evidence type="ECO:0000256" key="7">
    <source>
        <dbReference type="ARBA" id="ARBA00023136"/>
    </source>
</evidence>
<dbReference type="Gene3D" id="1.20.1250.20">
    <property type="entry name" value="MFS general substrate transporter like domains"/>
    <property type="match status" value="2"/>
</dbReference>
<evidence type="ECO:0000313" key="10">
    <source>
        <dbReference type="Proteomes" id="UP001210865"/>
    </source>
</evidence>
<protein>
    <submittedName>
        <fullName evidence="9">Peptide MFS transporter</fullName>
    </submittedName>
</protein>
<dbReference type="PANTHER" id="PTHR23517:SF15">
    <property type="entry name" value="PROTON-DEPENDENT OLIGOPEPTIDE FAMILY TRANSPORT PROTEIN"/>
    <property type="match status" value="1"/>
</dbReference>
<keyword evidence="5" id="KW-0571">Peptide transport</keyword>
<feature type="transmembrane region" description="Helical" evidence="8">
    <location>
        <begin position="107"/>
        <end position="140"/>
    </location>
</feature>
<dbReference type="InterPro" id="IPR000109">
    <property type="entry name" value="POT_fam"/>
</dbReference>
<feature type="transmembrane region" description="Helical" evidence="8">
    <location>
        <begin position="416"/>
        <end position="437"/>
    </location>
</feature>
<feature type="transmembrane region" description="Helical" evidence="8">
    <location>
        <begin position="236"/>
        <end position="255"/>
    </location>
</feature>
<keyword evidence="10" id="KW-1185">Reference proteome</keyword>
<keyword evidence="6 8" id="KW-1133">Transmembrane helix</keyword>
<accession>A0ABY7NUX0</accession>
<feature type="transmembrane region" description="Helical" evidence="8">
    <location>
        <begin position="315"/>
        <end position="339"/>
    </location>
</feature>
<evidence type="ECO:0000256" key="1">
    <source>
        <dbReference type="ARBA" id="ARBA00004651"/>
    </source>
</evidence>
<name>A0ABY7NUX0_9SPHN</name>
<reference evidence="9 10" key="1">
    <citation type="submission" date="2022-12" db="EMBL/GenBank/DDBJ databases">
        <title>Sphingomonas abieness sp. nov., an endophytic bacterium isolated from Abies koreana.</title>
        <authorList>
            <person name="Jiang L."/>
            <person name="Lee J."/>
        </authorList>
    </citation>
    <scope>NUCLEOTIDE SEQUENCE [LARGE SCALE GENOMIC DNA]</scope>
    <source>
        <strain evidence="10">PAMB 00755</strain>
    </source>
</reference>
<dbReference type="EMBL" id="CP115174">
    <property type="protein sequence ID" value="WBO23256.1"/>
    <property type="molecule type" value="Genomic_DNA"/>
</dbReference>
<evidence type="ECO:0000256" key="4">
    <source>
        <dbReference type="ARBA" id="ARBA00022692"/>
    </source>
</evidence>
<keyword evidence="3" id="KW-1003">Cell membrane</keyword>
<evidence type="ECO:0000256" key="6">
    <source>
        <dbReference type="ARBA" id="ARBA00022989"/>
    </source>
</evidence>
<gene>
    <name evidence="9" type="ORF">PBT88_03705</name>
</gene>